<feature type="region of interest" description="Disordered" evidence="1">
    <location>
        <begin position="35"/>
        <end position="58"/>
    </location>
</feature>
<dbReference type="RefSeq" id="WP_168219140.1">
    <property type="nucleotide sequence ID" value="NZ_CP042425.1"/>
</dbReference>
<name>A0A5C1AH07_9BACT</name>
<protein>
    <submittedName>
        <fullName evidence="2">Uncharacterized protein</fullName>
    </submittedName>
</protein>
<dbReference type="EMBL" id="CP042425">
    <property type="protein sequence ID" value="QEL17533.1"/>
    <property type="molecule type" value="Genomic_DNA"/>
</dbReference>
<accession>A0A5C1AH07</accession>
<sequence>MTARNDLPAFAAVALAVVAATDRAVRAVLKDELAGPVAPRPTLARSRSRSRKKHRGKR</sequence>
<proteinExistence type="predicted"/>
<reference evidence="3" key="1">
    <citation type="submission" date="2019-08" db="EMBL/GenBank/DDBJ databases">
        <title>Limnoglobus roseus gen. nov., sp. nov., a novel freshwater planctomycete with a giant genome from the family Gemmataceae.</title>
        <authorList>
            <person name="Kulichevskaya I.S."/>
            <person name="Naumoff D.G."/>
            <person name="Miroshnikov K."/>
            <person name="Ivanova A."/>
            <person name="Philippov D.A."/>
            <person name="Hakobyan A."/>
            <person name="Rijpstra I.C."/>
            <person name="Sinninghe Damste J.S."/>
            <person name="Liesack W."/>
            <person name="Dedysh S.N."/>
        </authorList>
    </citation>
    <scope>NUCLEOTIDE SEQUENCE [LARGE SCALE GENOMIC DNA]</scope>
    <source>
        <strain evidence="3">PX52</strain>
    </source>
</reference>
<gene>
    <name evidence="2" type="ORF">PX52LOC_04523</name>
</gene>
<evidence type="ECO:0000313" key="3">
    <source>
        <dbReference type="Proteomes" id="UP000324974"/>
    </source>
</evidence>
<evidence type="ECO:0000313" key="2">
    <source>
        <dbReference type="EMBL" id="QEL17533.1"/>
    </source>
</evidence>
<dbReference type="AlphaFoldDB" id="A0A5C1AH07"/>
<dbReference type="Proteomes" id="UP000324974">
    <property type="component" value="Chromosome"/>
</dbReference>
<feature type="compositionally biased region" description="Basic residues" evidence="1">
    <location>
        <begin position="46"/>
        <end position="58"/>
    </location>
</feature>
<keyword evidence="3" id="KW-1185">Reference proteome</keyword>
<organism evidence="2 3">
    <name type="scientific">Limnoglobus roseus</name>
    <dbReference type="NCBI Taxonomy" id="2598579"/>
    <lineage>
        <taxon>Bacteria</taxon>
        <taxon>Pseudomonadati</taxon>
        <taxon>Planctomycetota</taxon>
        <taxon>Planctomycetia</taxon>
        <taxon>Gemmatales</taxon>
        <taxon>Gemmataceae</taxon>
        <taxon>Limnoglobus</taxon>
    </lineage>
</organism>
<evidence type="ECO:0000256" key="1">
    <source>
        <dbReference type="SAM" id="MobiDB-lite"/>
    </source>
</evidence>
<dbReference type="KEGG" id="lrs:PX52LOC_04523"/>